<feature type="domain" description="FAD-binding" evidence="6">
    <location>
        <begin position="246"/>
        <end position="285"/>
    </location>
</feature>
<dbReference type="InterPro" id="IPR002938">
    <property type="entry name" value="FAD-bd"/>
</dbReference>
<evidence type="ECO:0000313" key="7">
    <source>
        <dbReference type="EMBL" id="KAG4418881.1"/>
    </source>
</evidence>
<dbReference type="EMBL" id="JAFJYH010000118">
    <property type="protein sequence ID" value="KAG4418881.1"/>
    <property type="molecule type" value="Genomic_DNA"/>
</dbReference>
<evidence type="ECO:0000256" key="5">
    <source>
        <dbReference type="ARBA" id="ARBA00023033"/>
    </source>
</evidence>
<evidence type="ECO:0000256" key="3">
    <source>
        <dbReference type="ARBA" id="ARBA00022827"/>
    </source>
</evidence>
<keyword evidence="2" id="KW-0285">Flavoprotein</keyword>
<keyword evidence="8" id="KW-1185">Reference proteome</keyword>
<dbReference type="Proteomes" id="UP000664132">
    <property type="component" value="Unassembled WGS sequence"/>
</dbReference>
<dbReference type="InterPro" id="IPR050493">
    <property type="entry name" value="FAD-dep_Monooxygenase_BioMet"/>
</dbReference>
<keyword evidence="4" id="KW-0560">Oxidoreductase</keyword>
<dbReference type="OrthoDB" id="16820at2759"/>
<name>A0A8H7TH91_9HELO</name>
<gene>
    <name evidence="7" type="ORF">IFR04_008005</name>
</gene>
<dbReference type="InterPro" id="IPR036188">
    <property type="entry name" value="FAD/NAD-bd_sf"/>
</dbReference>
<dbReference type="GO" id="GO:0071949">
    <property type="term" value="F:FAD binding"/>
    <property type="evidence" value="ECO:0007669"/>
    <property type="project" value="InterPro"/>
</dbReference>
<comment type="caution">
    <text evidence="7">The sequence shown here is derived from an EMBL/GenBank/DDBJ whole genome shotgun (WGS) entry which is preliminary data.</text>
</comment>
<reference evidence="7" key="1">
    <citation type="submission" date="2021-02" db="EMBL/GenBank/DDBJ databases">
        <title>Genome sequence Cadophora malorum strain M34.</title>
        <authorList>
            <person name="Stefanovic E."/>
            <person name="Vu D."/>
            <person name="Scully C."/>
            <person name="Dijksterhuis J."/>
            <person name="Roader J."/>
            <person name="Houbraken J."/>
        </authorList>
    </citation>
    <scope>NUCLEOTIDE SEQUENCE</scope>
    <source>
        <strain evidence="7">M34</strain>
    </source>
</reference>
<dbReference type="Gene3D" id="3.50.50.60">
    <property type="entry name" value="FAD/NAD(P)-binding domain"/>
    <property type="match status" value="2"/>
</dbReference>
<comment type="similarity">
    <text evidence="1">Belongs to the paxM FAD-dependent monooxygenase family.</text>
</comment>
<dbReference type="AlphaFoldDB" id="A0A8H7TH91"/>
<feature type="domain" description="FAD-binding" evidence="6">
    <location>
        <begin position="8"/>
        <end position="164"/>
    </location>
</feature>
<organism evidence="7 8">
    <name type="scientific">Cadophora malorum</name>
    <dbReference type="NCBI Taxonomy" id="108018"/>
    <lineage>
        <taxon>Eukaryota</taxon>
        <taxon>Fungi</taxon>
        <taxon>Dikarya</taxon>
        <taxon>Ascomycota</taxon>
        <taxon>Pezizomycotina</taxon>
        <taxon>Leotiomycetes</taxon>
        <taxon>Helotiales</taxon>
        <taxon>Ploettnerulaceae</taxon>
        <taxon>Cadophora</taxon>
    </lineage>
</organism>
<dbReference type="PANTHER" id="PTHR13789:SF311">
    <property type="entry name" value="HYDROXYLASE, PUTATIVE (AFU_ORTHOLOGUE AFUA_5G10180)-RELATED"/>
    <property type="match status" value="1"/>
</dbReference>
<dbReference type="SUPFAM" id="SSF54373">
    <property type="entry name" value="FAD-linked reductases, C-terminal domain"/>
    <property type="match status" value="1"/>
</dbReference>
<dbReference type="PANTHER" id="PTHR13789">
    <property type="entry name" value="MONOOXYGENASE"/>
    <property type="match status" value="1"/>
</dbReference>
<evidence type="ECO:0000256" key="4">
    <source>
        <dbReference type="ARBA" id="ARBA00023002"/>
    </source>
</evidence>
<dbReference type="SUPFAM" id="SSF51905">
    <property type="entry name" value="FAD/NAD(P)-binding domain"/>
    <property type="match status" value="1"/>
</dbReference>
<protein>
    <recommendedName>
        <fullName evidence="6">FAD-binding domain-containing protein</fullName>
    </recommendedName>
</protein>
<evidence type="ECO:0000256" key="1">
    <source>
        <dbReference type="ARBA" id="ARBA00007992"/>
    </source>
</evidence>
<sequence>MTFETQKLDVIIVGAGLGGLACAVACGQQGLKTIILEKAETISAVGAGIQVPPNATRVMDSFGLLEKMALKATTLEQLDVRRYADGALLASKPLGEHCLRSLGYPWMVIHREDYHAILLEAALAHGADLRLGQQVSKVDVELNQIYLSDGTIFTGDVIVGADGFDVIPLGLWSYVRQSIYGRAMDPQETGDLAYRGTFSKEELLGLHNPRVADLCSRKSVTVWLGPDKHAVFYPVRSGQEFNMVLGYTVLLGDACHPTLPYQAQGAALAVEDGAVLGWLLGETSKRLTQEAELNASDRIQGVLKLYESLRKVRTTTNVQGAIANRMMYHLPDGPDQVKRDKELLDFDYDHGRSDIKWADTEYQKDMLGFDAIGDAKQAFGKWWNSREA</sequence>
<evidence type="ECO:0000256" key="2">
    <source>
        <dbReference type="ARBA" id="ARBA00022630"/>
    </source>
</evidence>
<dbReference type="GO" id="GO:0004497">
    <property type="term" value="F:monooxygenase activity"/>
    <property type="evidence" value="ECO:0007669"/>
    <property type="project" value="UniProtKB-KW"/>
</dbReference>
<dbReference type="PRINTS" id="PR00420">
    <property type="entry name" value="RNGMNOXGNASE"/>
</dbReference>
<evidence type="ECO:0000259" key="6">
    <source>
        <dbReference type="Pfam" id="PF01494"/>
    </source>
</evidence>
<proteinExistence type="inferred from homology"/>
<dbReference type="PROSITE" id="PS51257">
    <property type="entry name" value="PROKAR_LIPOPROTEIN"/>
    <property type="match status" value="1"/>
</dbReference>
<keyword evidence="5" id="KW-0503">Monooxygenase</keyword>
<evidence type="ECO:0000313" key="8">
    <source>
        <dbReference type="Proteomes" id="UP000664132"/>
    </source>
</evidence>
<accession>A0A8H7TH91</accession>
<dbReference type="Pfam" id="PF01494">
    <property type="entry name" value="FAD_binding_3"/>
    <property type="match status" value="2"/>
</dbReference>
<keyword evidence="3" id="KW-0274">FAD</keyword>